<feature type="compositionally biased region" description="Basic and acidic residues" evidence="1">
    <location>
        <begin position="76"/>
        <end position="99"/>
    </location>
</feature>
<feature type="compositionally biased region" description="Basic and acidic residues" evidence="1">
    <location>
        <begin position="348"/>
        <end position="362"/>
    </location>
</feature>
<organism evidence="2 3">
    <name type="scientific">Actinomadura pelletieri DSM 43383</name>
    <dbReference type="NCBI Taxonomy" id="1120940"/>
    <lineage>
        <taxon>Bacteria</taxon>
        <taxon>Bacillati</taxon>
        <taxon>Actinomycetota</taxon>
        <taxon>Actinomycetes</taxon>
        <taxon>Streptosporangiales</taxon>
        <taxon>Thermomonosporaceae</taxon>
        <taxon>Actinomadura</taxon>
    </lineage>
</organism>
<feature type="compositionally biased region" description="Basic and acidic residues" evidence="1">
    <location>
        <begin position="197"/>
        <end position="226"/>
    </location>
</feature>
<feature type="compositionally biased region" description="Polar residues" evidence="1">
    <location>
        <begin position="1"/>
        <end position="10"/>
    </location>
</feature>
<feature type="region of interest" description="Disordered" evidence="1">
    <location>
        <begin position="1"/>
        <end position="532"/>
    </location>
</feature>
<comment type="caution">
    <text evidence="2">The sequence shown here is derived from an EMBL/GenBank/DDBJ whole genome shotgun (WGS) entry which is preliminary data.</text>
</comment>
<name>A0A495QBW6_9ACTN</name>
<feature type="compositionally biased region" description="Basic and acidic residues" evidence="1">
    <location>
        <begin position="437"/>
        <end position="461"/>
    </location>
</feature>
<dbReference type="RefSeq" id="WP_147449609.1">
    <property type="nucleotide sequence ID" value="NZ_RBWU01000007.1"/>
</dbReference>
<dbReference type="Proteomes" id="UP000274601">
    <property type="component" value="Unassembled WGS sequence"/>
</dbReference>
<evidence type="ECO:0000256" key="1">
    <source>
        <dbReference type="SAM" id="MobiDB-lite"/>
    </source>
</evidence>
<feature type="compositionally biased region" description="Basic and acidic residues" evidence="1">
    <location>
        <begin position="278"/>
        <end position="290"/>
    </location>
</feature>
<evidence type="ECO:0000313" key="3">
    <source>
        <dbReference type="Proteomes" id="UP000274601"/>
    </source>
</evidence>
<feature type="compositionally biased region" description="Basic and acidic residues" evidence="1">
    <location>
        <begin position="407"/>
        <end position="416"/>
    </location>
</feature>
<accession>A0A495QBW6</accession>
<gene>
    <name evidence="2" type="ORF">BZB76_6216</name>
</gene>
<evidence type="ECO:0000313" key="2">
    <source>
        <dbReference type="EMBL" id="RKS69077.1"/>
    </source>
</evidence>
<dbReference type="OrthoDB" id="3444506at2"/>
<feature type="compositionally biased region" description="Basic and acidic residues" evidence="1">
    <location>
        <begin position="11"/>
        <end position="21"/>
    </location>
</feature>
<reference evidence="2 3" key="1">
    <citation type="submission" date="2018-10" db="EMBL/GenBank/DDBJ databases">
        <title>Genomic Encyclopedia of Archaeal and Bacterial Type Strains, Phase II (KMG-II): from individual species to whole genera.</title>
        <authorList>
            <person name="Goeker M."/>
        </authorList>
    </citation>
    <scope>NUCLEOTIDE SEQUENCE [LARGE SCALE GENOMIC DNA]</scope>
    <source>
        <strain evidence="2 3">DSM 43383</strain>
    </source>
</reference>
<feature type="compositionally biased region" description="Basic and acidic residues" evidence="1">
    <location>
        <begin position="130"/>
        <end position="146"/>
    </location>
</feature>
<proteinExistence type="predicted"/>
<feature type="compositionally biased region" description="Basic and acidic residues" evidence="1">
    <location>
        <begin position="40"/>
        <end position="52"/>
    </location>
</feature>
<feature type="compositionally biased region" description="Basic and acidic residues" evidence="1">
    <location>
        <begin position="240"/>
        <end position="271"/>
    </location>
</feature>
<feature type="compositionally biased region" description="Polar residues" evidence="1">
    <location>
        <begin position="420"/>
        <end position="436"/>
    </location>
</feature>
<dbReference type="EMBL" id="RBWU01000007">
    <property type="protein sequence ID" value="RKS69077.1"/>
    <property type="molecule type" value="Genomic_DNA"/>
</dbReference>
<feature type="compositionally biased region" description="Polar residues" evidence="1">
    <location>
        <begin position="390"/>
        <end position="399"/>
    </location>
</feature>
<keyword evidence="3" id="KW-1185">Reference proteome</keyword>
<feature type="compositionally biased region" description="Polar residues" evidence="1">
    <location>
        <begin position="321"/>
        <end position="333"/>
    </location>
</feature>
<protein>
    <submittedName>
        <fullName evidence="2">Uncharacterized protein</fullName>
    </submittedName>
</protein>
<sequence length="602" mass="65118">MGVEQGSGTDTRTENSDKSSSSERPYTPPADNPGSPEQPSRLESRARAREAQQDNGGPPGGERHDKPQTTNGQPRESGKDRDSGGEGGGERPGPRDQQYRDMPGSPGQPSRLESQARAREAQQDNGTQRGETKDSSATAGRDRDDEPAAAQTPEGKDRDSGNSEAGSESGRAEQPATSEWPKRDMPGSPEQPSRLESLARAREAQQHAAQDRQTDGTEPATDREDGPATSRNGEAAGKPEILRQDNDQSEPQKDDGTSDDSRTASGERDQEGPAARTTEADRPQDREHQPLPRQDAPEPATTEQDTRDARASLGDSGETPPEQTGQATDQASPGQPEARPDTTPGDPRPGDHTTEPTRDAEHTPQAPDGDTDHTPSPPDNRPGEQESAPEGQTTDQPTGAQEPGAENDDRGKKAEDDNTEPTIQETKRSGQSGETTKSGKELAPHGEKSTEIEPSRYKERITIPVDSDGKPIPSSRHEVHTDTPGRGELRRPEDDPADRDPRERDPERPRSPRDLRREMMEAGPTFKKDVNETAKPALEQFDARPPKSQPCIGRNISDHINSVEQPLKAGDALVGIIGSVILGTELVRLGFGLRKRSRNKEE</sequence>
<dbReference type="AlphaFoldDB" id="A0A495QBW6"/>
<feature type="compositionally biased region" description="Basic and acidic residues" evidence="1">
    <location>
        <begin position="475"/>
        <end position="532"/>
    </location>
</feature>